<sequence>MAAPPPPYRELLHALTLGTARRSLDPAVMKWLDERGAIDPVADAPEQLLAAWALVERSERVRDRPLGELPTTTAIAPPETLAAPTPRLARGLQLMLEGTYAQLLDEGINLLLAAGAYLPHALLPALLPRAAAVLDEEPERAARWMRATGNRGPWLAAQHPDWAPLGPNFDYPAAWRREDQPGKLATLLARWRRADPAAAREALARSWGNLSPRSQEITVEGLRTNLSEADWPWLRESLVPKRKGVRRTLAALLLQSGEPAAREDFLRIARSVCSADEGRKGNTLDSQDRGILKAYGGVKAPQTIRQRLLQIMPPPAWIEVSGQALSAFWAGLPVLELREAGRAISDYGDPETRTAFLRYLLHEEPQQFPREVAADLIRQLTATEFEELYEELLTRRDDALRLRGLPRFLALQRPTAWNERLTKAMVRRLLDDLHNRQLDYTTQRDLGLHWQQSIPLLDPEVFPWLRQQLHTTAERPDAFGKLATQMLQTTSFRRQLRQP</sequence>
<dbReference type="RefSeq" id="WP_136456642.1">
    <property type="nucleotide sequence ID" value="NZ_SRSF01000001.1"/>
</dbReference>
<proteinExistence type="predicted"/>
<dbReference type="InterPro" id="IPR043746">
    <property type="entry name" value="DUF5691"/>
</dbReference>
<keyword evidence="2" id="KW-1185">Reference proteome</keyword>
<dbReference type="OrthoDB" id="262508at2"/>
<dbReference type="Proteomes" id="UP000308528">
    <property type="component" value="Unassembled WGS sequence"/>
</dbReference>
<dbReference type="EMBL" id="SRSF01000001">
    <property type="protein sequence ID" value="THH41799.1"/>
    <property type="molecule type" value="Genomic_DNA"/>
</dbReference>
<dbReference type="AlphaFoldDB" id="A0A4S4NP46"/>
<accession>A0A4S4NP46</accession>
<gene>
    <name evidence="1" type="ORF">E4021_04205</name>
</gene>
<evidence type="ECO:0000313" key="2">
    <source>
        <dbReference type="Proteomes" id="UP000308528"/>
    </source>
</evidence>
<dbReference type="Pfam" id="PF18944">
    <property type="entry name" value="DUF5691"/>
    <property type="match status" value="1"/>
</dbReference>
<comment type="caution">
    <text evidence="1">The sequence shown here is derived from an EMBL/GenBank/DDBJ whole genome shotgun (WGS) entry which is preliminary data.</text>
</comment>
<organism evidence="1 2">
    <name type="scientific">Neolewinella litorea</name>
    <dbReference type="NCBI Taxonomy" id="2562452"/>
    <lineage>
        <taxon>Bacteria</taxon>
        <taxon>Pseudomonadati</taxon>
        <taxon>Bacteroidota</taxon>
        <taxon>Saprospiria</taxon>
        <taxon>Saprospirales</taxon>
        <taxon>Lewinellaceae</taxon>
        <taxon>Neolewinella</taxon>
    </lineage>
</organism>
<evidence type="ECO:0000313" key="1">
    <source>
        <dbReference type="EMBL" id="THH41799.1"/>
    </source>
</evidence>
<protein>
    <submittedName>
        <fullName evidence="1">Uncharacterized protein</fullName>
    </submittedName>
</protein>
<reference evidence="1 2" key="1">
    <citation type="submission" date="2019-04" db="EMBL/GenBank/DDBJ databases">
        <title>Lewinella litorea sp. nov., isolated from a marine sand.</title>
        <authorList>
            <person name="Yoon J.-H."/>
        </authorList>
    </citation>
    <scope>NUCLEOTIDE SEQUENCE [LARGE SCALE GENOMIC DNA]</scope>
    <source>
        <strain evidence="1 2">HSMS-39</strain>
    </source>
</reference>
<name>A0A4S4NP46_9BACT</name>